<dbReference type="NCBIfam" id="TIGR02384">
    <property type="entry name" value="RelB_DinJ"/>
    <property type="match status" value="1"/>
</dbReference>
<name>A0A9D2DUN2_9FIRM</name>
<accession>A0A9D2DUN2</accession>
<reference evidence="3" key="1">
    <citation type="journal article" date="2021" name="PeerJ">
        <title>Extensive microbial diversity within the chicken gut microbiome revealed by metagenomics and culture.</title>
        <authorList>
            <person name="Gilroy R."/>
            <person name="Ravi A."/>
            <person name="Getino M."/>
            <person name="Pursley I."/>
            <person name="Horton D.L."/>
            <person name="Alikhan N.F."/>
            <person name="Baker D."/>
            <person name="Gharbi K."/>
            <person name="Hall N."/>
            <person name="Watson M."/>
            <person name="Adriaenssens E.M."/>
            <person name="Foster-Nyarko E."/>
            <person name="Jarju S."/>
            <person name="Secka A."/>
            <person name="Antonio M."/>
            <person name="Oren A."/>
            <person name="Chaudhuri R.R."/>
            <person name="La Ragione R."/>
            <person name="Hildebrand F."/>
            <person name="Pallen M.J."/>
        </authorList>
    </citation>
    <scope>NUCLEOTIDE SEQUENCE</scope>
    <source>
        <strain evidence="3">14324</strain>
    </source>
</reference>
<dbReference type="GO" id="GO:0006351">
    <property type="term" value="P:DNA-templated transcription"/>
    <property type="evidence" value="ECO:0007669"/>
    <property type="project" value="TreeGrafter"/>
</dbReference>
<dbReference type="Pfam" id="PF04221">
    <property type="entry name" value="RelB"/>
    <property type="match status" value="1"/>
</dbReference>
<dbReference type="InterPro" id="IPR007337">
    <property type="entry name" value="RelB/DinJ"/>
</dbReference>
<comment type="similarity">
    <text evidence="1">Belongs to the RelB/DinJ antitoxin family.</text>
</comment>
<dbReference type="PANTHER" id="PTHR38781:SF1">
    <property type="entry name" value="ANTITOXIN DINJ-RELATED"/>
    <property type="match status" value="1"/>
</dbReference>
<protein>
    <submittedName>
        <fullName evidence="3">Type II toxin-antitoxin system RelB/DinJ family antitoxin</fullName>
    </submittedName>
</protein>
<evidence type="ECO:0000313" key="3">
    <source>
        <dbReference type="EMBL" id="HIZ23562.1"/>
    </source>
</evidence>
<dbReference type="InterPro" id="IPR013321">
    <property type="entry name" value="Arc_rbn_hlx_hlx"/>
</dbReference>
<gene>
    <name evidence="3" type="ORF">IAA21_12340</name>
</gene>
<evidence type="ECO:0000313" key="4">
    <source>
        <dbReference type="Proteomes" id="UP000824041"/>
    </source>
</evidence>
<dbReference type="GO" id="GO:0006355">
    <property type="term" value="P:regulation of DNA-templated transcription"/>
    <property type="evidence" value="ECO:0007669"/>
    <property type="project" value="InterPro"/>
</dbReference>
<dbReference type="AlphaFoldDB" id="A0A9D2DUN2"/>
<organism evidence="3 4">
    <name type="scientific">Candidatus Blautia faecigallinarum</name>
    <dbReference type="NCBI Taxonomy" id="2838488"/>
    <lineage>
        <taxon>Bacteria</taxon>
        <taxon>Bacillati</taxon>
        <taxon>Bacillota</taxon>
        <taxon>Clostridia</taxon>
        <taxon>Lachnospirales</taxon>
        <taxon>Lachnospiraceae</taxon>
        <taxon>Blautia</taxon>
    </lineage>
</organism>
<dbReference type="Gene3D" id="1.10.1220.10">
    <property type="entry name" value="Met repressor-like"/>
    <property type="match status" value="1"/>
</dbReference>
<keyword evidence="2" id="KW-1277">Toxin-antitoxin system</keyword>
<evidence type="ECO:0000256" key="1">
    <source>
        <dbReference type="ARBA" id="ARBA00010562"/>
    </source>
</evidence>
<dbReference type="Proteomes" id="UP000824041">
    <property type="component" value="Unassembled WGS sequence"/>
</dbReference>
<proteinExistence type="inferred from homology"/>
<evidence type="ECO:0000256" key="2">
    <source>
        <dbReference type="ARBA" id="ARBA00022649"/>
    </source>
</evidence>
<sequence length="100" mass="11691">MAQATFSVRMDENLKKQFDSLCSDFGMSMSTAINVFARTVVRERRIPFEIASPEPEITREKAMQAFMELREQAKKNKVQDMTLEEINEEIRLARLEEDDE</sequence>
<dbReference type="EMBL" id="DXBU01000164">
    <property type="protein sequence ID" value="HIZ23562.1"/>
    <property type="molecule type" value="Genomic_DNA"/>
</dbReference>
<reference evidence="3" key="2">
    <citation type="submission" date="2021-04" db="EMBL/GenBank/DDBJ databases">
        <authorList>
            <person name="Gilroy R."/>
        </authorList>
    </citation>
    <scope>NUCLEOTIDE SEQUENCE</scope>
    <source>
        <strain evidence="3">14324</strain>
    </source>
</reference>
<comment type="caution">
    <text evidence="3">The sequence shown here is derived from an EMBL/GenBank/DDBJ whole genome shotgun (WGS) entry which is preliminary data.</text>
</comment>
<dbReference type="PANTHER" id="PTHR38781">
    <property type="entry name" value="ANTITOXIN DINJ-RELATED"/>
    <property type="match status" value="1"/>
</dbReference>